<evidence type="ECO:0000313" key="7">
    <source>
        <dbReference type="Proteomes" id="UP000013827"/>
    </source>
</evidence>
<feature type="region of interest" description="Disordered" evidence="3">
    <location>
        <begin position="318"/>
        <end position="364"/>
    </location>
</feature>
<dbReference type="EnsemblProtists" id="EOD13460">
    <property type="protein sequence ID" value="EOD13460"/>
    <property type="gene ID" value="EMIHUDRAFT_212525"/>
</dbReference>
<dbReference type="PROSITE" id="PS50076">
    <property type="entry name" value="DNAJ_2"/>
    <property type="match status" value="1"/>
</dbReference>
<feature type="region of interest" description="Disordered" evidence="3">
    <location>
        <begin position="1"/>
        <end position="26"/>
    </location>
</feature>
<dbReference type="SUPFAM" id="SSF46565">
    <property type="entry name" value="Chaperone J-domain"/>
    <property type="match status" value="1"/>
</dbReference>
<keyword evidence="2" id="KW-0802">TPR repeat</keyword>
<name>A0A0D3IQC5_EMIH1</name>
<dbReference type="Gene3D" id="1.10.287.110">
    <property type="entry name" value="DnaJ domain"/>
    <property type="match status" value="1"/>
</dbReference>
<dbReference type="STRING" id="2903.R1DG37"/>
<dbReference type="SUPFAM" id="SSF48452">
    <property type="entry name" value="TPR-like"/>
    <property type="match status" value="1"/>
</dbReference>
<evidence type="ECO:0000256" key="1">
    <source>
        <dbReference type="ARBA" id="ARBA00022737"/>
    </source>
</evidence>
<evidence type="ECO:0000256" key="2">
    <source>
        <dbReference type="ARBA" id="ARBA00022803"/>
    </source>
</evidence>
<organism evidence="6 7">
    <name type="scientific">Emiliania huxleyi (strain CCMP1516)</name>
    <dbReference type="NCBI Taxonomy" id="280463"/>
    <lineage>
        <taxon>Eukaryota</taxon>
        <taxon>Haptista</taxon>
        <taxon>Haptophyta</taxon>
        <taxon>Prymnesiophyceae</taxon>
        <taxon>Isochrysidales</taxon>
        <taxon>Noelaerhabdaceae</taxon>
        <taxon>Emiliania</taxon>
    </lineage>
</organism>
<evidence type="ECO:0000313" key="6">
    <source>
        <dbReference type="EnsemblProtists" id="EOD13460"/>
    </source>
</evidence>
<evidence type="ECO:0000259" key="4">
    <source>
        <dbReference type="PROSITE" id="PS50076"/>
    </source>
</evidence>
<keyword evidence="7" id="KW-1185">Reference proteome</keyword>
<dbReference type="eggNOG" id="KOG0550">
    <property type="taxonomic scope" value="Eukaryota"/>
</dbReference>
<feature type="compositionally biased region" description="Basic residues" evidence="3">
    <location>
        <begin position="353"/>
        <end position="364"/>
    </location>
</feature>
<evidence type="ECO:0008006" key="8">
    <source>
        <dbReference type="Google" id="ProtNLM"/>
    </source>
</evidence>
<sequence length="364" mass="39948">MLSSCRASCGKCGPSSGSQKGAQKPTEVLRDDAYSLHAGSVSGAGRHLHSGMYTLVDARAYCDGKEQCGGFSVDLPEPQPLPAGAHLVKFWRQVDSVVADVARATFRKEKGRGGETSGGDAGGYAKRREAMVAAYYVATAEEFAGASKHQAVVEQLRAALLSGADRDACYVLRAHAYLGLGNVDNCKRDVGAARLKKGAEAAHWCGVLHRSNSADLESLFLYTDALVMNGDDHKALQALRTAQRQHPRNPRIHQKVDALERAIKRKSKVLGVSRSASARDIKRKYHELARKHPDKNPDDKDKAEAMFKKIARAHEVLSDADTRARYDRGEDVDDPNARQQQQRNPFGGGFHQQRGRQQHFYRGF</sequence>
<dbReference type="InterPro" id="IPR018253">
    <property type="entry name" value="DnaJ_domain_CS"/>
</dbReference>
<dbReference type="InterPro" id="IPR011990">
    <property type="entry name" value="TPR-like_helical_dom_sf"/>
</dbReference>
<reference evidence="7" key="1">
    <citation type="journal article" date="2013" name="Nature">
        <title>Pan genome of the phytoplankton Emiliania underpins its global distribution.</title>
        <authorList>
            <person name="Read B.A."/>
            <person name="Kegel J."/>
            <person name="Klute M.J."/>
            <person name="Kuo A."/>
            <person name="Lefebvre S.C."/>
            <person name="Maumus F."/>
            <person name="Mayer C."/>
            <person name="Miller J."/>
            <person name="Monier A."/>
            <person name="Salamov A."/>
            <person name="Young J."/>
            <person name="Aguilar M."/>
            <person name="Claverie J.M."/>
            <person name="Frickenhaus S."/>
            <person name="Gonzalez K."/>
            <person name="Herman E.K."/>
            <person name="Lin Y.C."/>
            <person name="Napier J."/>
            <person name="Ogata H."/>
            <person name="Sarno A.F."/>
            <person name="Shmutz J."/>
            <person name="Schroeder D."/>
            <person name="de Vargas C."/>
            <person name="Verret F."/>
            <person name="von Dassow P."/>
            <person name="Valentin K."/>
            <person name="Van de Peer Y."/>
            <person name="Wheeler G."/>
            <person name="Dacks J.B."/>
            <person name="Delwiche C.F."/>
            <person name="Dyhrman S.T."/>
            <person name="Glockner G."/>
            <person name="John U."/>
            <person name="Richards T."/>
            <person name="Worden A.Z."/>
            <person name="Zhang X."/>
            <person name="Grigoriev I.V."/>
            <person name="Allen A.E."/>
            <person name="Bidle K."/>
            <person name="Borodovsky M."/>
            <person name="Bowler C."/>
            <person name="Brownlee C."/>
            <person name="Cock J.M."/>
            <person name="Elias M."/>
            <person name="Gladyshev V.N."/>
            <person name="Groth M."/>
            <person name="Guda C."/>
            <person name="Hadaegh A."/>
            <person name="Iglesias-Rodriguez M.D."/>
            <person name="Jenkins J."/>
            <person name="Jones B.M."/>
            <person name="Lawson T."/>
            <person name="Leese F."/>
            <person name="Lindquist E."/>
            <person name="Lobanov A."/>
            <person name="Lomsadze A."/>
            <person name="Malik S.B."/>
            <person name="Marsh M.E."/>
            <person name="Mackinder L."/>
            <person name="Mock T."/>
            <person name="Mueller-Roeber B."/>
            <person name="Pagarete A."/>
            <person name="Parker M."/>
            <person name="Probert I."/>
            <person name="Quesneville H."/>
            <person name="Raines C."/>
            <person name="Rensing S.A."/>
            <person name="Riano-Pachon D.M."/>
            <person name="Richier S."/>
            <person name="Rokitta S."/>
            <person name="Shiraiwa Y."/>
            <person name="Soanes D.M."/>
            <person name="van der Giezen M."/>
            <person name="Wahlund T.M."/>
            <person name="Williams B."/>
            <person name="Wilson W."/>
            <person name="Wolfe G."/>
            <person name="Wurch L.L."/>
        </authorList>
    </citation>
    <scope>NUCLEOTIDE SEQUENCE</scope>
</reference>
<dbReference type="SMART" id="SM00271">
    <property type="entry name" value="DnaJ"/>
    <property type="match status" value="1"/>
</dbReference>
<keyword evidence="1" id="KW-0677">Repeat</keyword>
<reference evidence="6" key="2">
    <citation type="submission" date="2024-10" db="UniProtKB">
        <authorList>
            <consortium name="EnsemblProtists"/>
        </authorList>
    </citation>
    <scope>IDENTIFICATION</scope>
</reference>
<dbReference type="InterPro" id="IPR003582">
    <property type="entry name" value="ShKT_dom"/>
</dbReference>
<feature type="domain" description="ShKT" evidence="5">
    <location>
        <begin position="1"/>
        <end position="12"/>
    </location>
</feature>
<dbReference type="PROSITE" id="PS00636">
    <property type="entry name" value="DNAJ_1"/>
    <property type="match status" value="1"/>
</dbReference>
<feature type="compositionally biased region" description="Basic and acidic residues" evidence="3">
    <location>
        <begin position="318"/>
        <end position="329"/>
    </location>
</feature>
<dbReference type="Gene3D" id="1.25.40.10">
    <property type="entry name" value="Tetratricopeptide repeat domain"/>
    <property type="match status" value="1"/>
</dbReference>
<proteinExistence type="predicted"/>
<evidence type="ECO:0000259" key="5">
    <source>
        <dbReference type="PROSITE" id="PS51670"/>
    </source>
</evidence>
<dbReference type="PANTHER" id="PTHR45188">
    <property type="entry name" value="DNAJ PROTEIN P58IPK HOMOLOG"/>
    <property type="match status" value="1"/>
</dbReference>
<dbReference type="AlphaFoldDB" id="A0A0D3IQC5"/>
<protein>
    <recommendedName>
        <fullName evidence="8">J domain-containing protein</fullName>
    </recommendedName>
</protein>
<accession>A0A0D3IQC5</accession>
<dbReference type="PRINTS" id="PR00625">
    <property type="entry name" value="JDOMAIN"/>
</dbReference>
<dbReference type="RefSeq" id="XP_005765889.1">
    <property type="nucleotide sequence ID" value="XM_005765832.1"/>
</dbReference>
<dbReference type="CDD" id="cd06257">
    <property type="entry name" value="DnaJ"/>
    <property type="match status" value="1"/>
</dbReference>
<dbReference type="PANTHER" id="PTHR45188:SF2">
    <property type="entry name" value="DNAJ HOMOLOG SUBFAMILY C MEMBER 7"/>
    <property type="match status" value="1"/>
</dbReference>
<dbReference type="PROSITE" id="PS51670">
    <property type="entry name" value="SHKT"/>
    <property type="match status" value="1"/>
</dbReference>
<dbReference type="Proteomes" id="UP000013827">
    <property type="component" value="Unassembled WGS sequence"/>
</dbReference>
<dbReference type="HOGENOM" id="CLU_761711_0_0_1"/>
<feature type="domain" description="J" evidence="4">
    <location>
        <begin position="265"/>
        <end position="330"/>
    </location>
</feature>
<dbReference type="GeneID" id="17259596"/>
<dbReference type="PaxDb" id="2903-EOD13460"/>
<evidence type="ECO:0000256" key="3">
    <source>
        <dbReference type="SAM" id="MobiDB-lite"/>
    </source>
</evidence>
<dbReference type="InterPro" id="IPR001623">
    <property type="entry name" value="DnaJ_domain"/>
</dbReference>
<dbReference type="KEGG" id="ehx:EMIHUDRAFT_212525"/>
<dbReference type="InterPro" id="IPR036869">
    <property type="entry name" value="J_dom_sf"/>
</dbReference>
<dbReference type="Pfam" id="PF00226">
    <property type="entry name" value="DnaJ"/>
    <property type="match status" value="1"/>
</dbReference>